<dbReference type="InterPro" id="IPR012318">
    <property type="entry name" value="HTH_CRP"/>
</dbReference>
<dbReference type="InterPro" id="IPR036388">
    <property type="entry name" value="WH-like_DNA-bd_sf"/>
</dbReference>
<dbReference type="CDD" id="cd00090">
    <property type="entry name" value="HTH_ARSR"/>
    <property type="match status" value="1"/>
</dbReference>
<evidence type="ECO:0000256" key="1">
    <source>
        <dbReference type="SAM" id="MobiDB-lite"/>
    </source>
</evidence>
<dbReference type="SUPFAM" id="SSF46785">
    <property type="entry name" value="Winged helix' DNA-binding domain"/>
    <property type="match status" value="1"/>
</dbReference>
<feature type="region of interest" description="Disordered" evidence="1">
    <location>
        <begin position="254"/>
        <end position="273"/>
    </location>
</feature>
<dbReference type="GO" id="GO:0006355">
    <property type="term" value="P:regulation of DNA-templated transcription"/>
    <property type="evidence" value="ECO:0007669"/>
    <property type="project" value="InterPro"/>
</dbReference>
<dbReference type="AlphaFoldDB" id="A0A1I5R8S7"/>
<dbReference type="InterPro" id="IPR036390">
    <property type="entry name" value="WH_DNA-bd_sf"/>
</dbReference>
<dbReference type="EMBL" id="FOXI01000004">
    <property type="protein sequence ID" value="SFP54919.1"/>
    <property type="molecule type" value="Genomic_DNA"/>
</dbReference>
<dbReference type="Pfam" id="PF25213">
    <property type="entry name" value="HVO_A0261_N"/>
    <property type="match status" value="1"/>
</dbReference>
<dbReference type="OrthoDB" id="11410at2157"/>
<dbReference type="Proteomes" id="UP000183769">
    <property type="component" value="Unassembled WGS sequence"/>
</dbReference>
<dbReference type="Pfam" id="PF08350">
    <property type="entry name" value="FilR1_middle"/>
    <property type="match status" value="1"/>
</dbReference>
<evidence type="ECO:0000313" key="4">
    <source>
        <dbReference type="Proteomes" id="UP000183769"/>
    </source>
</evidence>
<sequence>MTESDSVREIIDVLAERTEYLRVLSEDRRQPHEIAAELSASRSTVSRVLRRLREHDLVEKRAGGYAVTPKGELLTQRYLSYVSSVRSIDQAGDVLRALPEGETIDAEFVASATVNDTSDAPPFQSLDAVSELLDDGDRIRAYLPTPTGPHLLQRLREQSTSGVSLDLLLTPDLLSSIQSYQPDLIEGMATARTASVGSVDGPTYGLFVTAERAATLVYTDDGAVQGALWTDDDAAVDWAESRYDELARAAADRTVELRESQAAPTEAASSPDD</sequence>
<organism evidence="3 4">
    <name type="scientific">Halolamina pelagica</name>
    <dbReference type="NCBI Taxonomy" id="699431"/>
    <lineage>
        <taxon>Archaea</taxon>
        <taxon>Methanobacteriati</taxon>
        <taxon>Methanobacteriota</taxon>
        <taxon>Stenosarchaea group</taxon>
        <taxon>Halobacteria</taxon>
        <taxon>Halobacteriales</taxon>
        <taxon>Haloferacaceae</taxon>
    </lineage>
</organism>
<dbReference type="InterPro" id="IPR013561">
    <property type="entry name" value="FilR1_middle_dom"/>
</dbReference>
<evidence type="ECO:0000313" key="3">
    <source>
        <dbReference type="EMBL" id="SFP54919.1"/>
    </source>
</evidence>
<dbReference type="RefSeq" id="WP_074877413.1">
    <property type="nucleotide sequence ID" value="NZ_FOXI01000004.1"/>
</dbReference>
<evidence type="ECO:0000259" key="2">
    <source>
        <dbReference type="SMART" id="SM00419"/>
    </source>
</evidence>
<accession>A0A1I5R8S7</accession>
<feature type="domain" description="HTH crp-type" evidence="2">
    <location>
        <begin position="26"/>
        <end position="69"/>
    </location>
</feature>
<dbReference type="Gene3D" id="1.10.10.10">
    <property type="entry name" value="Winged helix-like DNA-binding domain superfamily/Winged helix DNA-binding domain"/>
    <property type="match status" value="1"/>
</dbReference>
<protein>
    <submittedName>
        <fullName evidence="3">Predicted transcriptional regulator, contains HTH domain</fullName>
    </submittedName>
</protein>
<dbReference type="InterPro" id="IPR011991">
    <property type="entry name" value="ArsR-like_HTH"/>
</dbReference>
<gene>
    <name evidence="3" type="ORF">SAMN05216277_104296</name>
</gene>
<name>A0A1I5R8S7_9EURY</name>
<dbReference type="SMART" id="SM00419">
    <property type="entry name" value="HTH_CRP"/>
    <property type="match status" value="1"/>
</dbReference>
<proteinExistence type="predicted"/>
<dbReference type="GO" id="GO:0003677">
    <property type="term" value="F:DNA binding"/>
    <property type="evidence" value="ECO:0007669"/>
    <property type="project" value="InterPro"/>
</dbReference>
<reference evidence="4" key="1">
    <citation type="submission" date="2016-10" db="EMBL/GenBank/DDBJ databases">
        <authorList>
            <person name="Varghese N."/>
            <person name="Submissions S."/>
        </authorList>
    </citation>
    <scope>NUCLEOTIDE SEQUENCE [LARGE SCALE GENOMIC DNA]</scope>
    <source>
        <strain evidence="4">CGMCC 1.10329</strain>
    </source>
</reference>
<keyword evidence="4" id="KW-1185">Reference proteome</keyword>
<dbReference type="InterPro" id="IPR057527">
    <property type="entry name" value="HVO_A0261-like_N"/>
</dbReference>